<dbReference type="PRINTS" id="PR00207">
    <property type="entry name" value="FLAGELLIN"/>
</dbReference>
<dbReference type="EMBL" id="CVRB01000001">
    <property type="protein sequence ID" value="CRK80921.1"/>
    <property type="molecule type" value="Genomic_DNA"/>
</dbReference>
<keyword evidence="6" id="KW-0966">Cell projection</keyword>
<dbReference type="GO" id="GO:0071973">
    <property type="term" value="P:bacterial-type flagellum-dependent cell motility"/>
    <property type="evidence" value="ECO:0007669"/>
    <property type="project" value="InterPro"/>
</dbReference>
<dbReference type="SUPFAM" id="SSF64518">
    <property type="entry name" value="Phase 1 flagellin"/>
    <property type="match status" value="1"/>
</dbReference>
<dbReference type="InterPro" id="IPR046358">
    <property type="entry name" value="Flagellin_C"/>
</dbReference>
<keyword evidence="6" id="KW-0969">Cilium</keyword>
<dbReference type="GO" id="GO:0009424">
    <property type="term" value="C:bacterial-type flagellum hook"/>
    <property type="evidence" value="ECO:0007669"/>
    <property type="project" value="InterPro"/>
</dbReference>
<evidence type="ECO:0000259" key="4">
    <source>
        <dbReference type="Pfam" id="PF00669"/>
    </source>
</evidence>
<evidence type="ECO:0000256" key="3">
    <source>
        <dbReference type="ARBA" id="ARBA00023143"/>
    </source>
</evidence>
<accession>A0A0U1NS93</accession>
<dbReference type="Pfam" id="PF00669">
    <property type="entry name" value="Flagellin_N"/>
    <property type="match status" value="1"/>
</dbReference>
<evidence type="ECO:0000313" key="7">
    <source>
        <dbReference type="Proteomes" id="UP000199087"/>
    </source>
</evidence>
<evidence type="ECO:0000259" key="5">
    <source>
        <dbReference type="Pfam" id="PF00700"/>
    </source>
</evidence>
<proteinExistence type="inferred from homology"/>
<keyword evidence="6" id="KW-0282">Flagellum</keyword>
<organism evidence="6 7">
    <name type="scientific">Neobacillus massiliamazoniensis</name>
    <dbReference type="NCBI Taxonomy" id="1499688"/>
    <lineage>
        <taxon>Bacteria</taxon>
        <taxon>Bacillati</taxon>
        <taxon>Bacillota</taxon>
        <taxon>Bacilli</taxon>
        <taxon>Bacillales</taxon>
        <taxon>Bacillaceae</taxon>
        <taxon>Neobacillus</taxon>
    </lineage>
</organism>
<comment type="subcellular location">
    <subcellularLocation>
        <location evidence="1">Bacterial flagellum</location>
    </subcellularLocation>
</comment>
<dbReference type="PANTHER" id="PTHR42792">
    <property type="entry name" value="FLAGELLIN"/>
    <property type="match status" value="1"/>
</dbReference>
<feature type="domain" description="Flagellin C-terminal" evidence="5">
    <location>
        <begin position="212"/>
        <end position="295"/>
    </location>
</feature>
<evidence type="ECO:0000256" key="2">
    <source>
        <dbReference type="ARBA" id="ARBA00005709"/>
    </source>
</evidence>
<dbReference type="Pfam" id="PF00700">
    <property type="entry name" value="Flagellin_C"/>
    <property type="match status" value="1"/>
</dbReference>
<dbReference type="Proteomes" id="UP000199087">
    <property type="component" value="Unassembled WGS sequence"/>
</dbReference>
<keyword evidence="7" id="KW-1185">Reference proteome</keyword>
<dbReference type="GO" id="GO:0005198">
    <property type="term" value="F:structural molecule activity"/>
    <property type="evidence" value="ECO:0007669"/>
    <property type="project" value="InterPro"/>
</dbReference>
<feature type="domain" description="Flagellin N-terminal" evidence="4">
    <location>
        <begin position="6"/>
        <end position="139"/>
    </location>
</feature>
<dbReference type="RefSeq" id="WP_090631163.1">
    <property type="nucleotide sequence ID" value="NZ_CVRB01000001.1"/>
</dbReference>
<dbReference type="Gene3D" id="1.20.1330.10">
    <property type="entry name" value="f41 fragment of flagellin, N-terminal domain"/>
    <property type="match status" value="1"/>
</dbReference>
<gene>
    <name evidence="6" type="primary">flgL</name>
    <name evidence="6" type="ORF">BN000_00812</name>
</gene>
<evidence type="ECO:0000313" key="6">
    <source>
        <dbReference type="EMBL" id="CRK80921.1"/>
    </source>
</evidence>
<dbReference type="OrthoDB" id="9758307at2"/>
<evidence type="ECO:0000256" key="1">
    <source>
        <dbReference type="ARBA" id="ARBA00004365"/>
    </source>
</evidence>
<reference evidence="7" key="1">
    <citation type="submission" date="2015-05" db="EMBL/GenBank/DDBJ databases">
        <authorList>
            <person name="Urmite Genomes"/>
        </authorList>
    </citation>
    <scope>NUCLEOTIDE SEQUENCE [LARGE SCALE GENOMIC DNA]</scope>
    <source>
        <strain evidence="7">LF1</strain>
    </source>
</reference>
<dbReference type="InterPro" id="IPR001492">
    <property type="entry name" value="Flagellin"/>
</dbReference>
<dbReference type="InterPro" id="IPR013384">
    <property type="entry name" value="Flagell_FlgL"/>
</dbReference>
<sequence length="296" mass="32813">MTVRVTQNMMISNLLSNLQTNYRAMDKTQQQLATGKKINRPSDNPVTAVRSMYYQTTLNEIDQYKRNVSDGSNWLQATDEGLDQVTQVIQRVRELTVQASNSNDQNSKNAIVAEISQLKDQLGQVANTELAGKYIFAGTDNKQPPYDATVTAPNNPFTNTNGQSINYQVGKGSSVPINITGVSIFNYNGGMFKLLDNVMSDIQSGNNPTNQLNNIDAQIDNVLTNRSELGARMNRMDLSSSRLDGLEQSATNILANEEDVDIPEAYTRFSEQQNVYRSALSVGARIIQPSLVDFLR</sequence>
<protein>
    <submittedName>
        <fullName evidence="6">Flagellar hook-associated protein FlgL</fullName>
    </submittedName>
</protein>
<dbReference type="PANTHER" id="PTHR42792:SF1">
    <property type="entry name" value="FLAGELLAR HOOK-ASSOCIATED PROTEIN 3"/>
    <property type="match status" value="1"/>
</dbReference>
<dbReference type="AlphaFoldDB" id="A0A0U1NS93"/>
<name>A0A0U1NS93_9BACI</name>
<dbReference type="InterPro" id="IPR001029">
    <property type="entry name" value="Flagellin_N"/>
</dbReference>
<keyword evidence="3" id="KW-0975">Bacterial flagellum</keyword>
<dbReference type="NCBIfam" id="TIGR02550">
    <property type="entry name" value="flagell_flgL"/>
    <property type="match status" value="1"/>
</dbReference>
<comment type="similarity">
    <text evidence="2">Belongs to the bacterial flagellin family.</text>
</comment>
<dbReference type="STRING" id="1499688.BN000_00812"/>